<evidence type="ECO:0000256" key="1">
    <source>
        <dbReference type="SAM" id="MobiDB-lite"/>
    </source>
</evidence>
<proteinExistence type="predicted"/>
<reference evidence="2 3" key="1">
    <citation type="journal article" date="2012" name="New Phytol.">
        <title>Insight into trade-off between wood decay and parasitism from the genome of a fungal forest pathogen.</title>
        <authorList>
            <person name="Olson A."/>
            <person name="Aerts A."/>
            <person name="Asiegbu F."/>
            <person name="Belbahri L."/>
            <person name="Bouzid O."/>
            <person name="Broberg A."/>
            <person name="Canback B."/>
            <person name="Coutinho P.M."/>
            <person name="Cullen D."/>
            <person name="Dalman K."/>
            <person name="Deflorio G."/>
            <person name="van Diepen L.T."/>
            <person name="Dunand C."/>
            <person name="Duplessis S."/>
            <person name="Durling M."/>
            <person name="Gonthier P."/>
            <person name="Grimwood J."/>
            <person name="Fossdal C.G."/>
            <person name="Hansson D."/>
            <person name="Henrissat B."/>
            <person name="Hietala A."/>
            <person name="Himmelstrand K."/>
            <person name="Hoffmeister D."/>
            <person name="Hogberg N."/>
            <person name="James T.Y."/>
            <person name="Karlsson M."/>
            <person name="Kohler A."/>
            <person name="Kues U."/>
            <person name="Lee Y.H."/>
            <person name="Lin Y.C."/>
            <person name="Lind M."/>
            <person name="Lindquist E."/>
            <person name="Lombard V."/>
            <person name="Lucas S."/>
            <person name="Lunden K."/>
            <person name="Morin E."/>
            <person name="Murat C."/>
            <person name="Park J."/>
            <person name="Raffaello T."/>
            <person name="Rouze P."/>
            <person name="Salamov A."/>
            <person name="Schmutz J."/>
            <person name="Solheim H."/>
            <person name="Stahlberg J."/>
            <person name="Velez H."/>
            <person name="de Vries R.P."/>
            <person name="Wiebenga A."/>
            <person name="Woodward S."/>
            <person name="Yakovlev I."/>
            <person name="Garbelotto M."/>
            <person name="Martin F."/>
            <person name="Grigoriev I.V."/>
            <person name="Stenlid J."/>
        </authorList>
    </citation>
    <scope>NUCLEOTIDE SEQUENCE [LARGE SCALE GENOMIC DNA]</scope>
    <source>
        <strain evidence="2 3">TC 32-1</strain>
    </source>
</reference>
<dbReference type="HOGENOM" id="CLU_1170778_0_0_1"/>
<evidence type="ECO:0000313" key="3">
    <source>
        <dbReference type="Proteomes" id="UP000030671"/>
    </source>
</evidence>
<gene>
    <name evidence="2" type="ORF">HETIRDRAFT_431174</name>
</gene>
<protein>
    <submittedName>
        <fullName evidence="2">Uncharacterized protein</fullName>
    </submittedName>
</protein>
<name>W4JPL0_HETIT</name>
<dbReference type="EMBL" id="KI925467">
    <property type="protein sequence ID" value="ETW75025.1"/>
    <property type="molecule type" value="Genomic_DNA"/>
</dbReference>
<keyword evidence="3" id="KW-1185">Reference proteome</keyword>
<dbReference type="KEGG" id="hir:HETIRDRAFT_431174"/>
<feature type="region of interest" description="Disordered" evidence="1">
    <location>
        <begin position="37"/>
        <end position="78"/>
    </location>
</feature>
<feature type="region of interest" description="Disordered" evidence="1">
    <location>
        <begin position="1"/>
        <end position="20"/>
    </location>
</feature>
<organism evidence="2 3">
    <name type="scientific">Heterobasidion irregulare (strain TC 32-1)</name>
    <dbReference type="NCBI Taxonomy" id="747525"/>
    <lineage>
        <taxon>Eukaryota</taxon>
        <taxon>Fungi</taxon>
        <taxon>Dikarya</taxon>
        <taxon>Basidiomycota</taxon>
        <taxon>Agaricomycotina</taxon>
        <taxon>Agaricomycetes</taxon>
        <taxon>Russulales</taxon>
        <taxon>Bondarzewiaceae</taxon>
        <taxon>Heterobasidion</taxon>
        <taxon>Heterobasidion annosum species complex</taxon>
    </lineage>
</organism>
<dbReference type="InParanoid" id="W4JPL0"/>
<dbReference type="Proteomes" id="UP000030671">
    <property type="component" value="Unassembled WGS sequence"/>
</dbReference>
<sequence>MPPFTEGLSSPISPPATLPTEVQDKWDTSLMLVESKSELTSSSLDQVPAPHTQVTNTQSLPTSRPSTSDTPKPQEYYDRKCANKKRAQDALPEQEVLERRKRHAVAKKAWMKRHHHKKCIMAVLASQPSEMERKVNDGKEWNHVVASAATAMEWVLFMAVLVDVASMPHACHLWNSLITRLYSWEQPYSHSQSGCFTSLNIRGLKAILSSDSYPLDHRACASRFVVTALNRERQGKQ</sequence>
<evidence type="ECO:0000313" key="2">
    <source>
        <dbReference type="EMBL" id="ETW75025.1"/>
    </source>
</evidence>
<dbReference type="RefSeq" id="XP_009553476.1">
    <property type="nucleotide sequence ID" value="XM_009555181.1"/>
</dbReference>
<accession>W4JPL0</accession>
<dbReference type="GeneID" id="20674517"/>
<dbReference type="AlphaFoldDB" id="W4JPL0"/>
<feature type="compositionally biased region" description="Polar residues" evidence="1">
    <location>
        <begin position="52"/>
        <end position="71"/>
    </location>
</feature>